<dbReference type="InterPro" id="IPR001867">
    <property type="entry name" value="OmpR/PhoB-type_DNA-bd"/>
</dbReference>
<dbReference type="GO" id="GO:0032993">
    <property type="term" value="C:protein-DNA complex"/>
    <property type="evidence" value="ECO:0007669"/>
    <property type="project" value="TreeGrafter"/>
</dbReference>
<evidence type="ECO:0000256" key="2">
    <source>
        <dbReference type="ARBA" id="ARBA00022553"/>
    </source>
</evidence>
<evidence type="ECO:0000256" key="8">
    <source>
        <dbReference type="PROSITE-ProRule" id="PRU00169"/>
    </source>
</evidence>
<dbReference type="InterPro" id="IPR016032">
    <property type="entry name" value="Sig_transdc_resp-reg_C-effctor"/>
</dbReference>
<dbReference type="Pfam" id="PF00072">
    <property type="entry name" value="Response_reg"/>
    <property type="match status" value="1"/>
</dbReference>
<dbReference type="SMART" id="SM00448">
    <property type="entry name" value="REC"/>
    <property type="match status" value="1"/>
</dbReference>
<dbReference type="GO" id="GO:0005829">
    <property type="term" value="C:cytosol"/>
    <property type="evidence" value="ECO:0007669"/>
    <property type="project" value="TreeGrafter"/>
</dbReference>
<keyword evidence="3" id="KW-0902">Two-component regulatory system</keyword>
<dbReference type="CDD" id="cd00383">
    <property type="entry name" value="trans_reg_C"/>
    <property type="match status" value="1"/>
</dbReference>
<evidence type="ECO:0000256" key="5">
    <source>
        <dbReference type="ARBA" id="ARBA00023125"/>
    </source>
</evidence>
<sequence>MNGKVLVIEDDIEIANIIRSHLTRQEYSVNWSSTGKEGLEDFKKDEYDLIILDIMLPEIDGFAVCKNIRLLSNVPILILSAKKQEVDKVKGLKLGADDYITKPFSLMELEARVANNIKRYKYYNKKTSNNNIWKYKNGLTIIKDEMKVLIDNEKIELTAKEFSLLIVLAQNENKVFTKKELYENVWNQDNLEGNNTITVHVKELRQKLKDNVKNPKYIQTVWGTGYKFIGERTS</sequence>
<dbReference type="FunFam" id="1.10.10.10:FF:000018">
    <property type="entry name" value="DNA-binding response regulator ResD"/>
    <property type="match status" value="1"/>
</dbReference>
<dbReference type="Gene3D" id="1.10.10.10">
    <property type="entry name" value="Winged helix-like DNA-binding domain superfamily/Winged helix DNA-binding domain"/>
    <property type="match status" value="1"/>
</dbReference>
<dbReference type="GO" id="GO:0006355">
    <property type="term" value="P:regulation of DNA-templated transcription"/>
    <property type="evidence" value="ECO:0007669"/>
    <property type="project" value="InterPro"/>
</dbReference>
<dbReference type="PROSITE" id="PS50110">
    <property type="entry name" value="RESPONSE_REGULATORY"/>
    <property type="match status" value="1"/>
</dbReference>
<dbReference type="InterPro" id="IPR001789">
    <property type="entry name" value="Sig_transdc_resp-reg_receiver"/>
</dbReference>
<feature type="DNA-binding region" description="OmpR/PhoB-type" evidence="9">
    <location>
        <begin position="130"/>
        <end position="230"/>
    </location>
</feature>
<evidence type="ECO:0000256" key="6">
    <source>
        <dbReference type="ARBA" id="ARBA00023163"/>
    </source>
</evidence>
<name>A0A0A0IBB8_CLONO</name>
<protein>
    <recommendedName>
        <fullName evidence="1">Stage 0 sporulation protein A homolog</fullName>
    </recommendedName>
</protein>
<evidence type="ECO:0000313" key="12">
    <source>
        <dbReference type="EMBL" id="KGM96910.1"/>
    </source>
</evidence>
<evidence type="ECO:0000259" key="10">
    <source>
        <dbReference type="PROSITE" id="PS50110"/>
    </source>
</evidence>
<keyword evidence="5 9" id="KW-0238">DNA-binding</keyword>
<dbReference type="Proteomes" id="UP000030012">
    <property type="component" value="Unassembled WGS sequence"/>
</dbReference>
<dbReference type="Pfam" id="PF00486">
    <property type="entry name" value="Trans_reg_C"/>
    <property type="match status" value="1"/>
</dbReference>
<keyword evidence="6" id="KW-0804">Transcription</keyword>
<feature type="modified residue" description="4-aspartylphosphate" evidence="8">
    <location>
        <position position="53"/>
    </location>
</feature>
<dbReference type="CDD" id="cd17574">
    <property type="entry name" value="REC_OmpR"/>
    <property type="match status" value="1"/>
</dbReference>
<dbReference type="GO" id="GO:0000976">
    <property type="term" value="F:transcription cis-regulatory region binding"/>
    <property type="evidence" value="ECO:0007669"/>
    <property type="project" value="TreeGrafter"/>
</dbReference>
<dbReference type="FunFam" id="3.40.50.2300:FF:000001">
    <property type="entry name" value="DNA-binding response regulator PhoB"/>
    <property type="match status" value="1"/>
</dbReference>
<evidence type="ECO:0000256" key="4">
    <source>
        <dbReference type="ARBA" id="ARBA00023015"/>
    </source>
</evidence>
<evidence type="ECO:0000256" key="9">
    <source>
        <dbReference type="PROSITE-ProRule" id="PRU01091"/>
    </source>
</evidence>
<dbReference type="Gene3D" id="6.10.250.690">
    <property type="match status" value="1"/>
</dbReference>
<dbReference type="RefSeq" id="WP_039254293.1">
    <property type="nucleotide sequence ID" value="NZ_JENJ01000017.1"/>
</dbReference>
<dbReference type="SUPFAM" id="SSF52172">
    <property type="entry name" value="CheY-like"/>
    <property type="match status" value="1"/>
</dbReference>
<dbReference type="Gene3D" id="3.40.50.2300">
    <property type="match status" value="1"/>
</dbReference>
<dbReference type="SUPFAM" id="SSF46894">
    <property type="entry name" value="C-terminal effector domain of the bipartite response regulators"/>
    <property type="match status" value="1"/>
</dbReference>
<organism evidence="12 13">
    <name type="scientific">Clostridium novyi A str. 4552</name>
    <dbReference type="NCBI Taxonomy" id="1444289"/>
    <lineage>
        <taxon>Bacteria</taxon>
        <taxon>Bacillati</taxon>
        <taxon>Bacillota</taxon>
        <taxon>Clostridia</taxon>
        <taxon>Eubacteriales</taxon>
        <taxon>Clostridiaceae</taxon>
        <taxon>Clostridium</taxon>
    </lineage>
</organism>
<dbReference type="SMART" id="SM00862">
    <property type="entry name" value="Trans_reg_C"/>
    <property type="match status" value="1"/>
</dbReference>
<evidence type="ECO:0000256" key="1">
    <source>
        <dbReference type="ARBA" id="ARBA00018672"/>
    </source>
</evidence>
<keyword evidence="4" id="KW-0805">Transcription regulation</keyword>
<feature type="domain" description="Response regulatory" evidence="10">
    <location>
        <begin position="4"/>
        <end position="117"/>
    </location>
</feature>
<comment type="function">
    <text evidence="7">May play the central regulatory role in sporulation. It may be an element of the effector pathway responsible for the activation of sporulation genes in response to nutritional stress. Spo0A may act in concert with spo0H (a sigma factor) to control the expression of some genes that are critical to the sporulation process.</text>
</comment>
<evidence type="ECO:0000313" key="13">
    <source>
        <dbReference type="Proteomes" id="UP000030012"/>
    </source>
</evidence>
<dbReference type="PANTHER" id="PTHR48111:SF40">
    <property type="entry name" value="PHOSPHATE REGULON TRANSCRIPTIONAL REGULATORY PROTEIN PHOB"/>
    <property type="match status" value="1"/>
</dbReference>
<evidence type="ECO:0000256" key="7">
    <source>
        <dbReference type="ARBA" id="ARBA00024867"/>
    </source>
</evidence>
<comment type="caution">
    <text evidence="12">The sequence shown here is derived from an EMBL/GenBank/DDBJ whole genome shotgun (WGS) entry which is preliminary data.</text>
</comment>
<reference evidence="12 13" key="1">
    <citation type="submission" date="2014-01" db="EMBL/GenBank/DDBJ databases">
        <title>Plasmidome dynamics in the species complex Clostridium novyi sensu lato converts strains of independent lineages into distinctly different pathogens.</title>
        <authorList>
            <person name="Skarin H."/>
            <person name="Segerman B."/>
        </authorList>
    </citation>
    <scope>NUCLEOTIDE SEQUENCE [LARGE SCALE GENOMIC DNA]</scope>
    <source>
        <strain evidence="12 13">4552</strain>
    </source>
</reference>
<dbReference type="OrthoDB" id="9790442at2"/>
<dbReference type="InterPro" id="IPR036388">
    <property type="entry name" value="WH-like_DNA-bd_sf"/>
</dbReference>
<evidence type="ECO:0000259" key="11">
    <source>
        <dbReference type="PROSITE" id="PS51755"/>
    </source>
</evidence>
<dbReference type="GO" id="GO:0000156">
    <property type="term" value="F:phosphorelay response regulator activity"/>
    <property type="evidence" value="ECO:0007669"/>
    <property type="project" value="TreeGrafter"/>
</dbReference>
<evidence type="ECO:0000256" key="3">
    <source>
        <dbReference type="ARBA" id="ARBA00023012"/>
    </source>
</evidence>
<accession>A0A0A0IBB8</accession>
<dbReference type="PANTHER" id="PTHR48111">
    <property type="entry name" value="REGULATOR OF RPOS"/>
    <property type="match status" value="1"/>
</dbReference>
<feature type="domain" description="OmpR/PhoB-type" evidence="11">
    <location>
        <begin position="130"/>
        <end position="230"/>
    </location>
</feature>
<keyword evidence="2 8" id="KW-0597">Phosphoprotein</keyword>
<proteinExistence type="predicted"/>
<dbReference type="AlphaFoldDB" id="A0A0A0IBB8"/>
<dbReference type="InterPro" id="IPR039420">
    <property type="entry name" value="WalR-like"/>
</dbReference>
<dbReference type="PROSITE" id="PS51755">
    <property type="entry name" value="OMPR_PHOB"/>
    <property type="match status" value="1"/>
</dbReference>
<dbReference type="EMBL" id="JENJ01000017">
    <property type="protein sequence ID" value="KGM96910.1"/>
    <property type="molecule type" value="Genomic_DNA"/>
</dbReference>
<dbReference type="InterPro" id="IPR011006">
    <property type="entry name" value="CheY-like_superfamily"/>
</dbReference>
<gene>
    <name evidence="12" type="ORF">Z968_05305</name>
</gene>